<evidence type="ECO:0000256" key="2">
    <source>
        <dbReference type="ARBA" id="ARBA00022833"/>
    </source>
</evidence>
<proteinExistence type="predicted"/>
<sequence>MAESGSCLDGKNGVRLLAAHHVQTHRNVDVHWSEEMAHEGGALTISEQLKLAKDMGYTDEEIMQAVNLNCAKDGLSFSSVPTLGALTSVLKRKGKEINAVCKEVLKAVGHCAFLQGKCRAAAVGFSCRCSESFQLHLSVPLRWPSFHFSHHVEFIFAAIMLLNRAAYELPIAESVYVPSIVSQLSVITAANVYTCIEPALIETAIKWSSPSSATTLLGSLTSNSSTTTNTKEVPKCCGNTQKATIVPITFTQSYRPFSSTNAMIDMLSRVQRMCETSSSPYSNSMITSADSGLELDKTGVHSTLGQTQHHGTAPNFSCFSRASPPHTPTAASVRRATSFHSTSPTRSNYDDPMSVSIHEMRNRLSPSQFQLQRLLDAFEKEQKSYGDESKRSIQVLEDKCKQFADKQAILQTTLAERDAEIQALKAQLHDQITLKEQLRRTETKLDMQILENKSKADQIRVLTEQAEVVKKQHESEIRQKEEIVDELVTKLSSAEEATRPLAEKNAKLQSEIDELKKQLAKKQADLDKCSNFHDEILKAEQRIEEIRLERDEVRSTLSKVPTCVICLDKRLAKKQADLDKCSNFHDEILKAEQRIEEIRLERDEVRSTLSKVPTCVICLDKRPQMLYMPCSHFICCEGCGNRFDHCPTCRQKICGKITVYQ</sequence>
<keyword evidence="2" id="KW-0862">Zinc</keyword>
<feature type="domain" description="RING-type" evidence="6">
    <location>
        <begin position="615"/>
        <end position="650"/>
    </location>
</feature>
<dbReference type="GO" id="GO:0008270">
    <property type="term" value="F:zinc ion binding"/>
    <property type="evidence" value="ECO:0007669"/>
    <property type="project" value="UniProtKB-KW"/>
</dbReference>
<dbReference type="SUPFAM" id="SSF57850">
    <property type="entry name" value="RING/U-box"/>
    <property type="match status" value="1"/>
</dbReference>
<keyword evidence="8" id="KW-1185">Reference proteome</keyword>
<accession>A0A0B2VU60</accession>
<evidence type="ECO:0000256" key="3">
    <source>
        <dbReference type="PROSITE-ProRule" id="PRU00175"/>
    </source>
</evidence>
<feature type="coiled-coil region" evidence="4">
    <location>
        <begin position="581"/>
        <end position="608"/>
    </location>
</feature>
<evidence type="ECO:0000313" key="7">
    <source>
        <dbReference type="EMBL" id="KHN85203.1"/>
    </source>
</evidence>
<feature type="region of interest" description="Disordered" evidence="5">
    <location>
        <begin position="304"/>
        <end position="351"/>
    </location>
</feature>
<reference evidence="7 8" key="1">
    <citation type="submission" date="2014-11" db="EMBL/GenBank/DDBJ databases">
        <title>Genetic blueprint of the zoonotic pathogen Toxocara canis.</title>
        <authorList>
            <person name="Zhu X.-Q."/>
            <person name="Korhonen P.K."/>
            <person name="Cai H."/>
            <person name="Young N.D."/>
            <person name="Nejsum P."/>
            <person name="von Samson-Himmelstjerna G."/>
            <person name="Boag P.R."/>
            <person name="Tan P."/>
            <person name="Li Q."/>
            <person name="Min J."/>
            <person name="Yang Y."/>
            <person name="Wang X."/>
            <person name="Fang X."/>
            <person name="Hall R.S."/>
            <person name="Hofmann A."/>
            <person name="Sternberg P.W."/>
            <person name="Jex A.R."/>
            <person name="Gasser R.B."/>
        </authorList>
    </citation>
    <scope>NUCLEOTIDE SEQUENCE [LARGE SCALE GENOMIC DNA]</scope>
    <source>
        <strain evidence="7">PN_DK_2014</strain>
    </source>
</reference>
<dbReference type="Gene3D" id="3.30.40.10">
    <property type="entry name" value="Zinc/RING finger domain, C3HC4 (zinc finger)"/>
    <property type="match status" value="1"/>
</dbReference>
<dbReference type="InterPro" id="IPR001841">
    <property type="entry name" value="Znf_RING"/>
</dbReference>
<name>A0A0B2VU60_TOXCA</name>
<feature type="compositionally biased region" description="Polar residues" evidence="5">
    <location>
        <begin position="338"/>
        <end position="347"/>
    </location>
</feature>
<dbReference type="OrthoDB" id="1711136at2759"/>
<dbReference type="Proteomes" id="UP000031036">
    <property type="component" value="Unassembled WGS sequence"/>
</dbReference>
<evidence type="ECO:0000256" key="5">
    <source>
        <dbReference type="SAM" id="MobiDB-lite"/>
    </source>
</evidence>
<gene>
    <name evidence="7" type="primary">birc7-a</name>
    <name evidence="7" type="ORF">Tcan_04172</name>
</gene>
<dbReference type="InterPro" id="IPR013083">
    <property type="entry name" value="Znf_RING/FYVE/PHD"/>
</dbReference>
<feature type="compositionally biased region" description="Polar residues" evidence="5">
    <location>
        <begin position="304"/>
        <end position="320"/>
    </location>
</feature>
<dbReference type="Pfam" id="PF13920">
    <property type="entry name" value="zf-C3HC4_3"/>
    <property type="match status" value="1"/>
</dbReference>
<evidence type="ECO:0000256" key="4">
    <source>
        <dbReference type="SAM" id="Coils"/>
    </source>
</evidence>
<evidence type="ECO:0000313" key="8">
    <source>
        <dbReference type="Proteomes" id="UP000031036"/>
    </source>
</evidence>
<dbReference type="EMBL" id="JPKZ01000843">
    <property type="protein sequence ID" value="KHN85203.1"/>
    <property type="molecule type" value="Genomic_DNA"/>
</dbReference>
<comment type="caution">
    <text evidence="7">The sequence shown here is derived from an EMBL/GenBank/DDBJ whole genome shotgun (WGS) entry which is preliminary data.</text>
</comment>
<dbReference type="AlphaFoldDB" id="A0A0B2VU60"/>
<dbReference type="STRING" id="6265.A0A0B2VU60"/>
<keyword evidence="1 3" id="KW-0479">Metal-binding</keyword>
<evidence type="ECO:0000256" key="1">
    <source>
        <dbReference type="ARBA" id="ARBA00022771"/>
    </source>
</evidence>
<dbReference type="PROSITE" id="PS50089">
    <property type="entry name" value="ZF_RING_2"/>
    <property type="match status" value="1"/>
</dbReference>
<protein>
    <submittedName>
        <fullName evidence="7">Baculoviral IAP repeat-containing protein 7-A</fullName>
    </submittedName>
</protein>
<keyword evidence="4" id="KW-0175">Coiled coil</keyword>
<evidence type="ECO:0000259" key="6">
    <source>
        <dbReference type="PROSITE" id="PS50089"/>
    </source>
</evidence>
<keyword evidence="1 3" id="KW-0863">Zinc-finger</keyword>
<feature type="coiled-coil region" evidence="4">
    <location>
        <begin position="421"/>
        <end position="556"/>
    </location>
</feature>
<organism evidence="7 8">
    <name type="scientific">Toxocara canis</name>
    <name type="common">Canine roundworm</name>
    <dbReference type="NCBI Taxonomy" id="6265"/>
    <lineage>
        <taxon>Eukaryota</taxon>
        <taxon>Metazoa</taxon>
        <taxon>Ecdysozoa</taxon>
        <taxon>Nematoda</taxon>
        <taxon>Chromadorea</taxon>
        <taxon>Rhabditida</taxon>
        <taxon>Spirurina</taxon>
        <taxon>Ascaridomorpha</taxon>
        <taxon>Ascaridoidea</taxon>
        <taxon>Toxocaridae</taxon>
        <taxon>Toxocara</taxon>
    </lineage>
</organism>